<feature type="domain" description="Thioredoxin" evidence="1">
    <location>
        <begin position="33"/>
        <end position="91"/>
    </location>
</feature>
<keyword evidence="3" id="KW-1185">Reference proteome</keyword>
<dbReference type="Gene3D" id="3.40.30.10">
    <property type="entry name" value="Glutaredoxin"/>
    <property type="match status" value="1"/>
</dbReference>
<accession>A0AAE0WKS1</accession>
<evidence type="ECO:0000313" key="3">
    <source>
        <dbReference type="Proteomes" id="UP001274830"/>
    </source>
</evidence>
<sequence length="102" mass="11314">MSHQEISNKEEFDQAIKTEGKYVFVLAYEGAPPPNADEYAKKFEGKVACYQFDVAKAPRARDAHGITDLPCALIYKDGKLQKKVDGMAPEEMKEVGKMLSSA</sequence>
<dbReference type="Pfam" id="PF00085">
    <property type="entry name" value="Thioredoxin"/>
    <property type="match status" value="1"/>
</dbReference>
<evidence type="ECO:0000313" key="2">
    <source>
        <dbReference type="EMBL" id="KAK3673527.1"/>
    </source>
</evidence>
<protein>
    <recommendedName>
        <fullName evidence="1">Thioredoxin domain-containing protein</fullName>
    </recommendedName>
</protein>
<dbReference type="Proteomes" id="UP001274830">
    <property type="component" value="Unassembled WGS sequence"/>
</dbReference>
<evidence type="ECO:0000259" key="1">
    <source>
        <dbReference type="Pfam" id="PF00085"/>
    </source>
</evidence>
<dbReference type="AlphaFoldDB" id="A0AAE0WKS1"/>
<reference evidence="2" key="1">
    <citation type="submission" date="2023-07" db="EMBL/GenBank/DDBJ databases">
        <title>Black Yeasts Isolated from many extreme environments.</title>
        <authorList>
            <person name="Coleine C."/>
            <person name="Stajich J.E."/>
            <person name="Selbmann L."/>
        </authorList>
    </citation>
    <scope>NUCLEOTIDE SEQUENCE</scope>
    <source>
        <strain evidence="2">CCFEE 5485</strain>
    </source>
</reference>
<dbReference type="InterPro" id="IPR036249">
    <property type="entry name" value="Thioredoxin-like_sf"/>
</dbReference>
<proteinExistence type="predicted"/>
<gene>
    <name evidence="2" type="ORF">LTR78_006431</name>
</gene>
<dbReference type="InterPro" id="IPR013766">
    <property type="entry name" value="Thioredoxin_domain"/>
</dbReference>
<comment type="caution">
    <text evidence="2">The sequence shown here is derived from an EMBL/GenBank/DDBJ whole genome shotgun (WGS) entry which is preliminary data.</text>
</comment>
<name>A0AAE0WKS1_9PEZI</name>
<dbReference type="SUPFAM" id="SSF52833">
    <property type="entry name" value="Thioredoxin-like"/>
    <property type="match status" value="1"/>
</dbReference>
<dbReference type="CDD" id="cd02947">
    <property type="entry name" value="TRX_family"/>
    <property type="match status" value="1"/>
</dbReference>
<organism evidence="2 3">
    <name type="scientific">Recurvomyces mirabilis</name>
    <dbReference type="NCBI Taxonomy" id="574656"/>
    <lineage>
        <taxon>Eukaryota</taxon>
        <taxon>Fungi</taxon>
        <taxon>Dikarya</taxon>
        <taxon>Ascomycota</taxon>
        <taxon>Pezizomycotina</taxon>
        <taxon>Dothideomycetes</taxon>
        <taxon>Dothideomycetidae</taxon>
        <taxon>Mycosphaerellales</taxon>
        <taxon>Teratosphaeriaceae</taxon>
        <taxon>Recurvomyces</taxon>
    </lineage>
</organism>
<dbReference type="EMBL" id="JAUTXT010000024">
    <property type="protein sequence ID" value="KAK3673527.1"/>
    <property type="molecule type" value="Genomic_DNA"/>
</dbReference>